<evidence type="ECO:0000313" key="6">
    <source>
        <dbReference type="EMBL" id="GAU90792.1"/>
    </source>
</evidence>
<dbReference type="SMART" id="SM00320">
    <property type="entry name" value="WD40"/>
    <property type="match status" value="3"/>
</dbReference>
<evidence type="ECO:0000256" key="2">
    <source>
        <dbReference type="ARBA" id="ARBA00022574"/>
    </source>
</evidence>
<sequence>MLAACGFATGALRLLKAVDLSDEPNGHFADSFAKILFIEFADDGTKLATADGEGVICLYRNNTQDWNKTWVYVGCHQSHTGAVLNLAFVREVGVEKDRLFTLGLDGCLVEYDLDQSADGDLLIQYREMIDSEDQPFAFALYPPISKESFLITSNNKYKLRLWNVTTKLCRKTVNGPLQGSPVMGMTALPLREGNSSRYLLWRNADCVGLMALPLDGNPYRYCSRRVHPLGITCMKPSPSGRFVFTAGGPEAIVNMWSLHPEILDASLEASKDSLIPFFDLLEGGMDGELYKRLEQYFVYLQLKMQGLETREARVVQDVLPLQELPNLFCALSYYPSEQEKKNIMQEIKYSQYAETGLLVDQVDVPTALKTFVNHRPIWGIQYPDLIKAFAKFGFEELRTCIKPPQLVQILKGIGESMSEEEAVNTLSVLTNLRPPLADWEGVGAERDFFRPGTTLPKEFTVKDVIEEVFGFETTDAFYGPPDNSL</sequence>
<evidence type="ECO:0000313" key="7">
    <source>
        <dbReference type="Proteomes" id="UP000186922"/>
    </source>
</evidence>
<evidence type="ECO:0000256" key="5">
    <source>
        <dbReference type="ARBA" id="ARBA00040994"/>
    </source>
</evidence>
<dbReference type="OrthoDB" id="4899631at2759"/>
<evidence type="ECO:0000256" key="1">
    <source>
        <dbReference type="ARBA" id="ARBA00004138"/>
    </source>
</evidence>
<evidence type="ECO:0000256" key="3">
    <source>
        <dbReference type="ARBA" id="ARBA00022737"/>
    </source>
</evidence>
<dbReference type="Proteomes" id="UP000186922">
    <property type="component" value="Unassembled WGS sequence"/>
</dbReference>
<accession>A0A1D1USV0</accession>
<reference evidence="6 7" key="1">
    <citation type="journal article" date="2016" name="Nat. Commun.">
        <title>Extremotolerant tardigrade genome and improved radiotolerance of human cultured cells by tardigrade-unique protein.</title>
        <authorList>
            <person name="Hashimoto T."/>
            <person name="Horikawa D.D."/>
            <person name="Saito Y."/>
            <person name="Kuwahara H."/>
            <person name="Kozuka-Hata H."/>
            <person name="Shin-I T."/>
            <person name="Minakuchi Y."/>
            <person name="Ohishi K."/>
            <person name="Motoyama A."/>
            <person name="Aizu T."/>
            <person name="Enomoto A."/>
            <person name="Kondo K."/>
            <person name="Tanaka S."/>
            <person name="Hara Y."/>
            <person name="Koshikawa S."/>
            <person name="Sagara H."/>
            <person name="Miura T."/>
            <person name="Yokobori S."/>
            <person name="Miyagawa K."/>
            <person name="Suzuki Y."/>
            <person name="Kubo T."/>
            <person name="Oyama M."/>
            <person name="Kohara Y."/>
            <person name="Fujiyama A."/>
            <person name="Arakawa K."/>
            <person name="Katayama T."/>
            <person name="Toyoda A."/>
            <person name="Kunieda T."/>
        </authorList>
    </citation>
    <scope>NUCLEOTIDE SEQUENCE [LARGE SCALE GENOMIC DNA]</scope>
    <source>
        <strain evidence="6 7">YOKOZUNA-1</strain>
    </source>
</reference>
<organism evidence="6 7">
    <name type="scientific">Ramazzottius varieornatus</name>
    <name type="common">Water bear</name>
    <name type="synonym">Tardigrade</name>
    <dbReference type="NCBI Taxonomy" id="947166"/>
    <lineage>
        <taxon>Eukaryota</taxon>
        <taxon>Metazoa</taxon>
        <taxon>Ecdysozoa</taxon>
        <taxon>Tardigrada</taxon>
        <taxon>Eutardigrada</taxon>
        <taxon>Parachela</taxon>
        <taxon>Hypsibioidea</taxon>
        <taxon>Ramazzottiidae</taxon>
        <taxon>Ramazzottius</taxon>
    </lineage>
</organism>
<comment type="subcellular location">
    <subcellularLocation>
        <location evidence="1">Cell projection</location>
        <location evidence="1">Cilium</location>
    </subcellularLocation>
</comment>
<dbReference type="InterPro" id="IPR050630">
    <property type="entry name" value="WD_repeat_EMAP"/>
</dbReference>
<proteinExistence type="predicted"/>
<keyword evidence="3" id="KW-0677">Repeat</keyword>
<protein>
    <recommendedName>
        <fullName evidence="5">Cilia- and flagella-associated protein 251</fullName>
    </recommendedName>
</protein>
<dbReference type="PANTHER" id="PTHR13720">
    <property type="entry name" value="WD-40 REPEAT PROTEIN"/>
    <property type="match status" value="1"/>
</dbReference>
<dbReference type="InterPro" id="IPR015943">
    <property type="entry name" value="WD40/YVTN_repeat-like_dom_sf"/>
</dbReference>
<evidence type="ECO:0000256" key="4">
    <source>
        <dbReference type="ARBA" id="ARBA00023273"/>
    </source>
</evidence>
<keyword evidence="4" id="KW-0966">Cell projection</keyword>
<dbReference type="STRING" id="947166.A0A1D1USV0"/>
<dbReference type="GO" id="GO:0031514">
    <property type="term" value="C:motile cilium"/>
    <property type="evidence" value="ECO:0007669"/>
    <property type="project" value="TreeGrafter"/>
</dbReference>
<keyword evidence="2" id="KW-0853">WD repeat</keyword>
<keyword evidence="7" id="KW-1185">Reference proteome</keyword>
<dbReference type="AlphaFoldDB" id="A0A1D1USV0"/>
<dbReference type="InterPro" id="IPR036322">
    <property type="entry name" value="WD40_repeat_dom_sf"/>
</dbReference>
<dbReference type="InterPro" id="IPR001680">
    <property type="entry name" value="WD40_rpt"/>
</dbReference>
<gene>
    <name evidence="6" type="primary">RvY_03161</name>
    <name evidence="6" type="synonym">RvY_03161.2</name>
    <name evidence="6" type="ORF">RvY_03161-2</name>
</gene>
<dbReference type="PANTHER" id="PTHR13720:SF13">
    <property type="entry name" value="CILIA- AND FLAGELLA-ASSOCIATED PROTEIN 251"/>
    <property type="match status" value="1"/>
</dbReference>
<dbReference type="Gene3D" id="2.130.10.10">
    <property type="entry name" value="YVTN repeat-like/Quinoprotein amine dehydrogenase"/>
    <property type="match status" value="1"/>
</dbReference>
<dbReference type="EMBL" id="BDGG01000001">
    <property type="protein sequence ID" value="GAU90792.1"/>
    <property type="molecule type" value="Genomic_DNA"/>
</dbReference>
<dbReference type="SUPFAM" id="SSF50978">
    <property type="entry name" value="WD40 repeat-like"/>
    <property type="match status" value="1"/>
</dbReference>
<name>A0A1D1USV0_RAMVA</name>
<comment type="caution">
    <text evidence="6">The sequence shown here is derived from an EMBL/GenBank/DDBJ whole genome shotgun (WGS) entry which is preliminary data.</text>
</comment>